<evidence type="ECO:0000313" key="2">
    <source>
        <dbReference type="Proteomes" id="UP000005870"/>
    </source>
</evidence>
<dbReference type="Proteomes" id="UP000005870">
    <property type="component" value="Chromosome"/>
</dbReference>
<evidence type="ECO:0000313" key="1">
    <source>
        <dbReference type="EMBL" id="AER55525.1"/>
    </source>
</evidence>
<sequence length="54" mass="6198">MAVPALTLRIPARMMHRQRAPRFILLFIALMKPLRPMMPARPSVGARPCQMREA</sequence>
<reference evidence="1 2" key="1">
    <citation type="journal article" date="2012" name="J. Bacteriol.">
        <title>Complete Genome Sequence of the BTEX-Degrading Bacterium Pseudoxanthomonas spadix BD-a59.</title>
        <authorList>
            <person name="Lee S.H."/>
            <person name="Jin H.M."/>
            <person name="Lee H.J."/>
            <person name="Kim J.M."/>
            <person name="Jeon C.O."/>
        </authorList>
    </citation>
    <scope>NUCLEOTIDE SEQUENCE [LARGE SCALE GENOMIC DNA]</scope>
    <source>
        <strain evidence="1 2">BD-a59</strain>
    </source>
</reference>
<dbReference type="AlphaFoldDB" id="G7UPA5"/>
<gene>
    <name evidence="1" type="ordered locus">DSC_04360</name>
</gene>
<organism evidence="1 2">
    <name type="scientific">Pseudoxanthomonas spadix (strain BD-a59)</name>
    <dbReference type="NCBI Taxonomy" id="1045855"/>
    <lineage>
        <taxon>Bacteria</taxon>
        <taxon>Pseudomonadati</taxon>
        <taxon>Pseudomonadota</taxon>
        <taxon>Gammaproteobacteria</taxon>
        <taxon>Lysobacterales</taxon>
        <taxon>Lysobacteraceae</taxon>
        <taxon>Pseudoxanthomonas</taxon>
    </lineage>
</organism>
<accession>G7UPA5</accession>
<proteinExistence type="predicted"/>
<dbReference type="KEGG" id="psd:DSC_04360"/>
<dbReference type="EMBL" id="CP003093">
    <property type="protein sequence ID" value="AER55525.1"/>
    <property type="molecule type" value="Genomic_DNA"/>
</dbReference>
<keyword evidence="2" id="KW-1185">Reference proteome</keyword>
<protein>
    <submittedName>
        <fullName evidence="1">Uncharacterized protein</fullName>
    </submittedName>
</protein>
<dbReference type="HOGENOM" id="CLU_3047154_0_0_6"/>
<name>G7UPA5_PSEUP</name>